<gene>
    <name evidence="2" type="ORF">H0A36_27370</name>
</gene>
<reference evidence="2 3" key="1">
    <citation type="submission" date="2020-07" db="EMBL/GenBank/DDBJ databases">
        <title>Endozoicomonas sp. nov., isolated from sediment.</title>
        <authorList>
            <person name="Gu T."/>
        </authorList>
    </citation>
    <scope>NUCLEOTIDE SEQUENCE [LARGE SCALE GENOMIC DNA]</scope>
    <source>
        <strain evidence="2 3">SM1973</strain>
    </source>
</reference>
<protein>
    <submittedName>
        <fullName evidence="2">SUMF1/EgtB/PvdO family nonheme iron enzyme</fullName>
    </submittedName>
</protein>
<evidence type="ECO:0000313" key="2">
    <source>
        <dbReference type="EMBL" id="NYZ69736.1"/>
    </source>
</evidence>
<dbReference type="PROSITE" id="PS51257">
    <property type="entry name" value="PROKAR_LIPOPROTEIN"/>
    <property type="match status" value="1"/>
</dbReference>
<comment type="caution">
    <text evidence="2">The sequence shown here is derived from an EMBL/GenBank/DDBJ whole genome shotgun (WGS) entry which is preliminary data.</text>
</comment>
<feature type="domain" description="Sulfatase-modifying factor enzyme-like" evidence="1">
    <location>
        <begin position="45"/>
        <end position="278"/>
    </location>
</feature>
<dbReference type="SUPFAM" id="SSF56436">
    <property type="entry name" value="C-type lectin-like"/>
    <property type="match status" value="1"/>
</dbReference>
<proteinExistence type="predicted"/>
<dbReference type="PANTHER" id="PTHR23150">
    <property type="entry name" value="SULFATASE MODIFYING FACTOR 1, 2"/>
    <property type="match status" value="1"/>
</dbReference>
<dbReference type="EMBL" id="JACCKB010000134">
    <property type="protein sequence ID" value="NYZ69736.1"/>
    <property type="molecule type" value="Genomic_DNA"/>
</dbReference>
<dbReference type="Pfam" id="PF03781">
    <property type="entry name" value="FGE-sulfatase"/>
    <property type="match status" value="1"/>
</dbReference>
<evidence type="ECO:0000259" key="1">
    <source>
        <dbReference type="Pfam" id="PF03781"/>
    </source>
</evidence>
<evidence type="ECO:0000313" key="3">
    <source>
        <dbReference type="Proteomes" id="UP000569732"/>
    </source>
</evidence>
<dbReference type="RefSeq" id="WP_180571713.1">
    <property type="nucleotide sequence ID" value="NZ_JACCKB010000134.1"/>
</dbReference>
<accession>A0A853IPB9</accession>
<dbReference type="Proteomes" id="UP000569732">
    <property type="component" value="Unassembled WGS sequence"/>
</dbReference>
<sequence>MKQPLTGFLWISIVLLVIIGTGCSKELSRAELKERINELLERADANMVFVEGGSFIMGNQPPNYKELVPTLVNNAHQHKVTLSDYYISKYETTLVDFQIFAQATNNYIAEINTEKIKGRSPKSPINRVSWEDANNYCQWLADLTGKPYRLPTEAEWEYAARSRGQDVKYATDDNTLKPAINTEPIEFLSWAASVDAYLPNPLGIYGMESGYAEWVSDWYSSDYFFHSPEKDPQGPAEGTEKVIRGAHKNRDQTFKYLYKRKSMEPIPRDHSFIGFRCAQSAI</sequence>
<name>A0A853IPB9_9GAMM</name>
<dbReference type="InterPro" id="IPR016187">
    <property type="entry name" value="CTDL_fold"/>
</dbReference>
<keyword evidence="3" id="KW-1185">Reference proteome</keyword>
<dbReference type="Gene3D" id="3.90.1580.10">
    <property type="entry name" value="paralog of FGE (formylglycine-generating enzyme)"/>
    <property type="match status" value="1"/>
</dbReference>
<dbReference type="PANTHER" id="PTHR23150:SF19">
    <property type="entry name" value="FORMYLGLYCINE-GENERATING ENZYME"/>
    <property type="match status" value="1"/>
</dbReference>
<organism evidence="2 3">
    <name type="scientific">Spartinivicinus marinus</name>
    <dbReference type="NCBI Taxonomy" id="2994442"/>
    <lineage>
        <taxon>Bacteria</taxon>
        <taxon>Pseudomonadati</taxon>
        <taxon>Pseudomonadota</taxon>
        <taxon>Gammaproteobacteria</taxon>
        <taxon>Oceanospirillales</taxon>
        <taxon>Zooshikellaceae</taxon>
        <taxon>Spartinivicinus</taxon>
    </lineage>
</organism>
<dbReference type="GO" id="GO:0120147">
    <property type="term" value="F:formylglycine-generating oxidase activity"/>
    <property type="evidence" value="ECO:0007669"/>
    <property type="project" value="TreeGrafter"/>
</dbReference>
<dbReference type="InterPro" id="IPR005532">
    <property type="entry name" value="SUMF_dom"/>
</dbReference>
<dbReference type="AlphaFoldDB" id="A0A853IPB9"/>
<dbReference type="InterPro" id="IPR042095">
    <property type="entry name" value="SUMF_sf"/>
</dbReference>
<dbReference type="InterPro" id="IPR051043">
    <property type="entry name" value="Sulfatase_Mod_Factor_Kinase"/>
</dbReference>